<name>A0A8S1QQC4_9CILI</name>
<dbReference type="CDD" id="cd18801">
    <property type="entry name" value="SF2_C_FANCM_Hef"/>
    <property type="match status" value="1"/>
</dbReference>
<evidence type="ECO:0008006" key="9">
    <source>
        <dbReference type="Google" id="ProtNLM"/>
    </source>
</evidence>
<dbReference type="Proteomes" id="UP000692954">
    <property type="component" value="Unassembled WGS sequence"/>
</dbReference>
<dbReference type="PANTHER" id="PTHR14025">
    <property type="entry name" value="FANCONI ANEMIA GROUP M FANCM FAMILY MEMBER"/>
    <property type="match status" value="1"/>
</dbReference>
<accession>A0A8S1QQC4</accession>
<dbReference type="PROSITE" id="PS51192">
    <property type="entry name" value="HELICASE_ATP_BIND_1"/>
    <property type="match status" value="1"/>
</dbReference>
<feature type="domain" description="Helicase ATP-binding" evidence="5">
    <location>
        <begin position="46"/>
        <end position="197"/>
    </location>
</feature>
<sequence length="717" mass="83390">MNQITKYIQTFPSIDYGEQQKDIDEENSKIWLYSLQNEFRLYQFTIVQSTFYYNTLVCLPTGLGKTFIASMAIINFSRWFPKGKIFFLAPTRPLVSQQHEAMKRFGIDGKLSKNDRTYQSQIYFSTPQTLENDLNEELIQNIVLVVLDEAHKGVGDYAYTNIVKRLLYNTRIIALSATPGNNLEQIQTVVANLRISKIELRDENDPEVVPYLKFKSVEKVVVSFDNCQILDDLNKQMQPLLNIILSFGILPVELIRVCSRADIFSYGACFKLREFITNSQLQFQIGQLNSNKVFEHLSHLYKLSYAKKILLEQGIQPYVRYMELDDIEEVHPKIYKLKEIFKNHFTNNQSKVIVFTNSRDNAQLLCNHINQVENVKASIFVGQASSKNQAGMKQKEQLQVIDKFKKELNVLVATCIAEEGLDIGEVDLIICYDSGFSPIRMIQRMGRTGRKRDGRIIVLLTEGKEAADYEKSVNKYSKLIKELKEFNINLYSSNPRILQSQPEIQFIDGDINQIQIKIKQQHSIQINNQDLKIKKKSNKKIDQQETKQIKIEKFFTKNIKQIQEETVEQSSTIQQQPYQPLLLTSNSITKPKKVQVKKIQLGNIDQFIKPKEQEDKAQNKKLQIKLQSKQVFLEDKFTIQTKTKPILQDEENLTLSNLEQFNEFLKQKQNFYSDQTSDTMFQFLDKLDFEKINLNSQNTNEYDDLDLSKIAEEFQSN</sequence>
<keyword evidence="3" id="KW-0347">Helicase</keyword>
<protein>
    <recommendedName>
        <fullName evidence="9">ATP-dependent DNA helicase</fullName>
    </recommendedName>
</protein>
<evidence type="ECO:0000313" key="8">
    <source>
        <dbReference type="Proteomes" id="UP000692954"/>
    </source>
</evidence>
<keyword evidence="8" id="KW-1185">Reference proteome</keyword>
<dbReference type="Pfam" id="PF00271">
    <property type="entry name" value="Helicase_C"/>
    <property type="match status" value="1"/>
</dbReference>
<dbReference type="SMART" id="SM00490">
    <property type="entry name" value="HELICc"/>
    <property type="match status" value="1"/>
</dbReference>
<dbReference type="GO" id="GO:0003677">
    <property type="term" value="F:DNA binding"/>
    <property type="evidence" value="ECO:0007669"/>
    <property type="project" value="InterPro"/>
</dbReference>
<dbReference type="PANTHER" id="PTHR14025:SF20">
    <property type="entry name" value="FANCONI ANEMIA GROUP M PROTEIN"/>
    <property type="match status" value="1"/>
</dbReference>
<proteinExistence type="predicted"/>
<keyword evidence="2" id="KW-0378">Hydrolase</keyword>
<evidence type="ECO:0000259" key="5">
    <source>
        <dbReference type="PROSITE" id="PS51192"/>
    </source>
</evidence>
<dbReference type="GO" id="GO:0004386">
    <property type="term" value="F:helicase activity"/>
    <property type="evidence" value="ECO:0007669"/>
    <property type="project" value="UniProtKB-KW"/>
</dbReference>
<feature type="domain" description="Helicase C-terminal" evidence="6">
    <location>
        <begin position="336"/>
        <end position="494"/>
    </location>
</feature>
<comment type="caution">
    <text evidence="7">The sequence shown here is derived from an EMBL/GenBank/DDBJ whole genome shotgun (WGS) entry which is preliminary data.</text>
</comment>
<evidence type="ECO:0000256" key="3">
    <source>
        <dbReference type="ARBA" id="ARBA00022806"/>
    </source>
</evidence>
<dbReference type="Pfam" id="PF04851">
    <property type="entry name" value="ResIII"/>
    <property type="match status" value="1"/>
</dbReference>
<organism evidence="7 8">
    <name type="scientific">Paramecium sonneborni</name>
    <dbReference type="NCBI Taxonomy" id="65129"/>
    <lineage>
        <taxon>Eukaryota</taxon>
        <taxon>Sar</taxon>
        <taxon>Alveolata</taxon>
        <taxon>Ciliophora</taxon>
        <taxon>Intramacronucleata</taxon>
        <taxon>Oligohymenophorea</taxon>
        <taxon>Peniculida</taxon>
        <taxon>Parameciidae</taxon>
        <taxon>Paramecium</taxon>
    </lineage>
</organism>
<dbReference type="AlphaFoldDB" id="A0A8S1QQC4"/>
<dbReference type="OrthoDB" id="6513042at2759"/>
<dbReference type="GO" id="GO:0016787">
    <property type="term" value="F:hydrolase activity"/>
    <property type="evidence" value="ECO:0007669"/>
    <property type="project" value="UniProtKB-KW"/>
</dbReference>
<dbReference type="InterPro" id="IPR001650">
    <property type="entry name" value="Helicase_C-like"/>
</dbReference>
<dbReference type="InterPro" id="IPR014001">
    <property type="entry name" value="Helicase_ATP-bd"/>
</dbReference>
<keyword evidence="4" id="KW-0067">ATP-binding</keyword>
<evidence type="ECO:0000259" key="6">
    <source>
        <dbReference type="PROSITE" id="PS51194"/>
    </source>
</evidence>
<evidence type="ECO:0000256" key="2">
    <source>
        <dbReference type="ARBA" id="ARBA00022801"/>
    </source>
</evidence>
<gene>
    <name evidence="7" type="ORF">PSON_ATCC_30995.1.T1150083</name>
</gene>
<reference evidence="7" key="1">
    <citation type="submission" date="2021-01" db="EMBL/GenBank/DDBJ databases">
        <authorList>
            <consortium name="Genoscope - CEA"/>
            <person name="William W."/>
        </authorList>
    </citation>
    <scope>NUCLEOTIDE SEQUENCE</scope>
</reference>
<keyword evidence="1" id="KW-0547">Nucleotide-binding</keyword>
<dbReference type="PROSITE" id="PS51194">
    <property type="entry name" value="HELICASE_CTER"/>
    <property type="match status" value="1"/>
</dbReference>
<evidence type="ECO:0000313" key="7">
    <source>
        <dbReference type="EMBL" id="CAD8117876.1"/>
    </source>
</evidence>
<evidence type="ECO:0000256" key="4">
    <source>
        <dbReference type="ARBA" id="ARBA00022840"/>
    </source>
</evidence>
<dbReference type="EMBL" id="CAJJDN010000115">
    <property type="protein sequence ID" value="CAD8117876.1"/>
    <property type="molecule type" value="Genomic_DNA"/>
</dbReference>
<dbReference type="GO" id="GO:0005524">
    <property type="term" value="F:ATP binding"/>
    <property type="evidence" value="ECO:0007669"/>
    <property type="project" value="UniProtKB-KW"/>
</dbReference>
<dbReference type="SMART" id="SM00487">
    <property type="entry name" value="DEXDc"/>
    <property type="match status" value="1"/>
</dbReference>
<evidence type="ECO:0000256" key="1">
    <source>
        <dbReference type="ARBA" id="ARBA00022741"/>
    </source>
</evidence>
<dbReference type="InterPro" id="IPR006935">
    <property type="entry name" value="Helicase/UvrB_N"/>
</dbReference>